<evidence type="ECO:0000256" key="1">
    <source>
        <dbReference type="ARBA" id="ARBA00022801"/>
    </source>
</evidence>
<dbReference type="Gene3D" id="3.40.50.1000">
    <property type="entry name" value="HAD superfamily/HAD-like"/>
    <property type="match status" value="1"/>
</dbReference>
<dbReference type="PANTHER" id="PTHR43316:SF8">
    <property type="entry name" value="HAD FAMILY HYDROLASE"/>
    <property type="match status" value="1"/>
</dbReference>
<dbReference type="Pfam" id="PF00702">
    <property type="entry name" value="Hydrolase"/>
    <property type="match status" value="1"/>
</dbReference>
<comment type="caution">
    <text evidence="2">The sequence shown here is derived from an EMBL/GenBank/DDBJ whole genome shotgun (WGS) entry which is preliminary data.</text>
</comment>
<dbReference type="InterPro" id="IPR051540">
    <property type="entry name" value="S-2-haloacid_dehalogenase"/>
</dbReference>
<dbReference type="Proteomes" id="UP000482295">
    <property type="component" value="Unassembled WGS sequence"/>
</dbReference>
<dbReference type="RefSeq" id="WP_155715146.1">
    <property type="nucleotide sequence ID" value="NZ_VVIQ01000002.1"/>
</dbReference>
<dbReference type="EMBL" id="VVIQ01000002">
    <property type="protein sequence ID" value="MUL27103.1"/>
    <property type="molecule type" value="Genomic_DNA"/>
</dbReference>
<organism evidence="2 3">
    <name type="scientific">Prevotella vespertina</name>
    <dbReference type="NCBI Taxonomy" id="2608404"/>
    <lineage>
        <taxon>Bacteria</taxon>
        <taxon>Pseudomonadati</taxon>
        <taxon>Bacteroidota</taxon>
        <taxon>Bacteroidia</taxon>
        <taxon>Bacteroidales</taxon>
        <taxon>Prevotellaceae</taxon>
        <taxon>Prevotella</taxon>
    </lineage>
</organism>
<dbReference type="GO" id="GO:0016787">
    <property type="term" value="F:hydrolase activity"/>
    <property type="evidence" value="ECO:0007669"/>
    <property type="project" value="UniProtKB-KW"/>
</dbReference>
<dbReference type="Gene3D" id="1.10.150.240">
    <property type="entry name" value="Putative phosphatase, domain 2"/>
    <property type="match status" value="1"/>
</dbReference>
<accession>A0A7C9HD26</accession>
<dbReference type="InterPro" id="IPR023214">
    <property type="entry name" value="HAD_sf"/>
</dbReference>
<dbReference type="AlphaFoldDB" id="A0A7C9HD26"/>
<dbReference type="PANTHER" id="PTHR43316">
    <property type="entry name" value="HYDROLASE, HALOACID DELAHOGENASE-RELATED"/>
    <property type="match status" value="1"/>
</dbReference>
<name>A0A7C9HD26_9BACT</name>
<proteinExistence type="predicted"/>
<keyword evidence="1 2" id="KW-0378">Hydrolase</keyword>
<keyword evidence="3" id="KW-1185">Reference proteome</keyword>
<dbReference type="InterPro" id="IPR036412">
    <property type="entry name" value="HAD-like_sf"/>
</dbReference>
<sequence>MKDISLIAFDADDTLWECQTYFASVEKKYCDLLKHYAPVEEVSQALFATETANMDLLGYGSKAFILSLLENATQVSHGKLTSAEVTAIIKMGKSLLQLPGKPLEGVVTTMEKLRRSGLYRLVVFTKGELLDQESKFNRSGLRTYFDDFIVVSDKTPKAYERLCDQFGIGIEELLMVGNSFKSDVEPVLKLGGWAVHIPFHTIWQHEVVDEYEHPHLLKMKSFSELETLINEREQRLKVDRLQLRSI</sequence>
<dbReference type="InterPro" id="IPR023198">
    <property type="entry name" value="PGP-like_dom2"/>
</dbReference>
<reference evidence="2 3" key="1">
    <citation type="submission" date="2019-09" db="EMBL/GenBank/DDBJ databases">
        <title>Prevotella A2879 sp. nov., isolated from an abscess of a patient.</title>
        <authorList>
            <person name="Buhl M."/>
            <person name="Oberhettinger P."/>
        </authorList>
    </citation>
    <scope>NUCLEOTIDE SEQUENCE [LARGE SCALE GENOMIC DNA]</scope>
    <source>
        <strain evidence="2 3">A2879</strain>
    </source>
</reference>
<protein>
    <submittedName>
        <fullName evidence="2">HAD family hydrolase</fullName>
    </submittedName>
</protein>
<dbReference type="SUPFAM" id="SSF56784">
    <property type="entry name" value="HAD-like"/>
    <property type="match status" value="1"/>
</dbReference>
<gene>
    <name evidence="2" type="ORF">F0475_01910</name>
</gene>
<evidence type="ECO:0000313" key="3">
    <source>
        <dbReference type="Proteomes" id="UP000482295"/>
    </source>
</evidence>
<evidence type="ECO:0000313" key="2">
    <source>
        <dbReference type="EMBL" id="MUL27103.1"/>
    </source>
</evidence>